<dbReference type="GO" id="GO:1990817">
    <property type="term" value="F:poly(A) RNA polymerase activity"/>
    <property type="evidence" value="ECO:0007669"/>
    <property type="project" value="TreeGrafter"/>
</dbReference>
<keyword evidence="4" id="KW-1185">Reference proteome</keyword>
<evidence type="ECO:0000256" key="1">
    <source>
        <dbReference type="SAM" id="MobiDB-lite"/>
    </source>
</evidence>
<dbReference type="Pfam" id="PF04457">
    <property type="entry name" value="MJ1316"/>
    <property type="match status" value="1"/>
</dbReference>
<sequence length="602" mass="67151">MNANFSNFRSHSMRRLPATGTFENSVSVPESTPHPYRLLLPSTSSLTNAGLVNLFTTQSWLPSAEQERKMAAVIETLRSTICPSNHASNSIQIRIECVGSYALGVHTCHSGVDYLAVGNVSSSTFWDLAKSRVRQNAMLRKRGRDVDVRLQRFVKDAIVQKMDLEVEGVRVDMQYCDTKNLVGEEWKNIGSLPSDSPLFLLPASSLVMYNAYRDVLTILKFLLPPSVLSAFSSLVLPRRISSHPSYSSCTYFGSIRHRTTGIEGAALGTQVLRWDWERAAVWTLPSREPELDSATTTTLKGCRRSPTKEPIRNSVEVMKRAFERADDMLDKGWSWAAVCGLDGEEVPHQMFLKQHKIFIKLEKGRAVVGCLESRIVSLLVQLHNVAPSINARFWPVRFADAGTVSADGSARDLNGFYLFGLCLSPSSSVSSLSQSRNAAAAEIELATLSSCLRTFETELPSNDKFLRFPKHISLRGRIDGFDPIDDDGDDDEEVEEENSHDDLESEPPLSRRSSTTHTPAPGKLRNMLVISYAVGYEDRFSGIKESMLRDWVINEVEHESFMPQHRIVYFRHVADDETVWDKRKKIVTVFGSGLGAGPGNQA</sequence>
<dbReference type="AlphaFoldDB" id="A0A6A4H0C2"/>
<dbReference type="InterPro" id="IPR040459">
    <property type="entry name" value="MJ1316"/>
</dbReference>
<evidence type="ECO:0000259" key="2">
    <source>
        <dbReference type="Pfam" id="PF04457"/>
    </source>
</evidence>
<feature type="domain" description="MJ1316 RNA cyclic group end recognition" evidence="2">
    <location>
        <begin position="531"/>
        <end position="582"/>
    </location>
</feature>
<dbReference type="EMBL" id="ML769622">
    <property type="protein sequence ID" value="KAE9391501.1"/>
    <property type="molecule type" value="Genomic_DNA"/>
</dbReference>
<accession>A0A6A4H0C2</accession>
<feature type="region of interest" description="Disordered" evidence="1">
    <location>
        <begin position="479"/>
        <end position="520"/>
    </location>
</feature>
<dbReference type="Gene3D" id="3.30.460.10">
    <property type="entry name" value="Beta Polymerase, domain 2"/>
    <property type="match status" value="1"/>
</dbReference>
<dbReference type="OrthoDB" id="10263155at2759"/>
<dbReference type="PANTHER" id="PTHR10682">
    <property type="entry name" value="POLY A POLYMERASE"/>
    <property type="match status" value="1"/>
</dbReference>
<proteinExistence type="predicted"/>
<feature type="compositionally biased region" description="Acidic residues" evidence="1">
    <location>
        <begin position="482"/>
        <end position="505"/>
    </location>
</feature>
<evidence type="ECO:0000313" key="3">
    <source>
        <dbReference type="EMBL" id="KAE9391501.1"/>
    </source>
</evidence>
<reference evidence="3" key="1">
    <citation type="journal article" date="2019" name="Environ. Microbiol.">
        <title>Fungal ecological strategies reflected in gene transcription - a case study of two litter decomposers.</title>
        <authorList>
            <person name="Barbi F."/>
            <person name="Kohler A."/>
            <person name="Barry K."/>
            <person name="Baskaran P."/>
            <person name="Daum C."/>
            <person name="Fauchery L."/>
            <person name="Ihrmark K."/>
            <person name="Kuo A."/>
            <person name="LaButti K."/>
            <person name="Lipzen A."/>
            <person name="Morin E."/>
            <person name="Grigoriev I.V."/>
            <person name="Henrissat B."/>
            <person name="Lindahl B."/>
            <person name="Martin F."/>
        </authorList>
    </citation>
    <scope>NUCLEOTIDE SEQUENCE</scope>
    <source>
        <strain evidence="3">JB14</strain>
    </source>
</reference>
<dbReference type="Proteomes" id="UP000799118">
    <property type="component" value="Unassembled WGS sequence"/>
</dbReference>
<name>A0A6A4H0C2_9AGAR</name>
<organism evidence="3 4">
    <name type="scientific">Gymnopus androsaceus JB14</name>
    <dbReference type="NCBI Taxonomy" id="1447944"/>
    <lineage>
        <taxon>Eukaryota</taxon>
        <taxon>Fungi</taxon>
        <taxon>Dikarya</taxon>
        <taxon>Basidiomycota</taxon>
        <taxon>Agaricomycotina</taxon>
        <taxon>Agaricomycetes</taxon>
        <taxon>Agaricomycetidae</taxon>
        <taxon>Agaricales</taxon>
        <taxon>Marasmiineae</taxon>
        <taxon>Omphalotaceae</taxon>
        <taxon>Gymnopus</taxon>
    </lineage>
</organism>
<protein>
    <recommendedName>
        <fullName evidence="2">MJ1316 RNA cyclic group end recognition domain-containing protein</fullName>
    </recommendedName>
</protein>
<gene>
    <name evidence="3" type="ORF">BT96DRAFT_1001292</name>
</gene>
<dbReference type="PANTHER" id="PTHR10682:SF23">
    <property type="entry name" value="POLYNUCLEOTIDE ADENYLYLTRANSFERASE"/>
    <property type="match status" value="1"/>
</dbReference>
<dbReference type="InterPro" id="IPR043519">
    <property type="entry name" value="NT_sf"/>
</dbReference>
<evidence type="ECO:0000313" key="4">
    <source>
        <dbReference type="Proteomes" id="UP000799118"/>
    </source>
</evidence>
<dbReference type="SUPFAM" id="SSF81301">
    <property type="entry name" value="Nucleotidyltransferase"/>
    <property type="match status" value="1"/>
</dbReference>
<dbReference type="GO" id="GO:0005634">
    <property type="term" value="C:nucleus"/>
    <property type="evidence" value="ECO:0007669"/>
    <property type="project" value="TreeGrafter"/>
</dbReference>